<dbReference type="EMBL" id="QPIJ01000038">
    <property type="protein sequence ID" value="RCV88528.1"/>
    <property type="molecule type" value="Genomic_DNA"/>
</dbReference>
<keyword evidence="3 5" id="KW-0012">Acyltransferase</keyword>
<name>A0A368TV56_9GAMM</name>
<dbReference type="AlphaFoldDB" id="A0A368TV56"/>
<dbReference type="OrthoDB" id="9803968at2"/>
<accession>A0A368TV56</accession>
<gene>
    <name evidence="5" type="ORF">DU506_14440</name>
</gene>
<comment type="caution">
    <text evidence="5">The sequence shown here is derived from an EMBL/GenBank/DDBJ whole genome shotgun (WGS) entry which is preliminary data.</text>
</comment>
<reference evidence="5 6" key="1">
    <citation type="submission" date="2018-07" db="EMBL/GenBank/DDBJ databases">
        <title>Halomonas rutogse sp. nov., isolated from Lake TangqianCo on Tibetan Plateau.</title>
        <authorList>
            <person name="Lu H."/>
            <person name="Xing P."/>
            <person name="Wu Q."/>
        </authorList>
    </citation>
    <scope>NUCLEOTIDE SEQUENCE [LARGE SCALE GENOMIC DNA]</scope>
    <source>
        <strain evidence="5 6">TQ8S</strain>
    </source>
</reference>
<sequence length="248" mass="28083">MTAWWLAGSLGVAALLSALKPSRYWLLRGLRQFLRLLILLIMRLCYRLRIHGLDHVPREGAALIVCNHVSFMDALILGGACPRSLRFVMERAIFESPWLNWWFRLVGAIPIESERRNPGSLRQTLEAISRALRNGEVVMVFPEGKLTTDGEVHTFRRGLDAILARDPVAVIPAGITGLWGSWTSHHEGPALKKWPRRWRARVSLRFGSPVTPQALVSQGRARQNALRHYLEARVRVLTSMADDEQINS</sequence>
<dbReference type="GO" id="GO:0003841">
    <property type="term" value="F:1-acylglycerol-3-phosphate O-acyltransferase activity"/>
    <property type="evidence" value="ECO:0007669"/>
    <property type="project" value="TreeGrafter"/>
</dbReference>
<keyword evidence="2 5" id="KW-0808">Transferase</keyword>
<dbReference type="Pfam" id="PF01553">
    <property type="entry name" value="Acyltransferase"/>
    <property type="match status" value="1"/>
</dbReference>
<evidence type="ECO:0000313" key="5">
    <source>
        <dbReference type="EMBL" id="RCV88528.1"/>
    </source>
</evidence>
<dbReference type="GO" id="GO:0006654">
    <property type="term" value="P:phosphatidic acid biosynthetic process"/>
    <property type="evidence" value="ECO:0007669"/>
    <property type="project" value="TreeGrafter"/>
</dbReference>
<dbReference type="SMART" id="SM00563">
    <property type="entry name" value="PlsC"/>
    <property type="match status" value="1"/>
</dbReference>
<proteinExistence type="predicted"/>
<dbReference type="InterPro" id="IPR002123">
    <property type="entry name" value="Plipid/glycerol_acylTrfase"/>
</dbReference>
<dbReference type="SUPFAM" id="SSF69593">
    <property type="entry name" value="Glycerol-3-phosphate (1)-acyltransferase"/>
    <property type="match status" value="1"/>
</dbReference>
<keyword evidence="6" id="KW-1185">Reference proteome</keyword>
<evidence type="ECO:0000259" key="4">
    <source>
        <dbReference type="SMART" id="SM00563"/>
    </source>
</evidence>
<dbReference type="PANTHER" id="PTHR10434:SF15">
    <property type="entry name" value="PHOSPHOLIPID_GLYCEROL ACYLTRANSFERASE DOMAIN-CONTAINING PROTEIN"/>
    <property type="match status" value="1"/>
</dbReference>
<dbReference type="PANTHER" id="PTHR10434">
    <property type="entry name" value="1-ACYL-SN-GLYCEROL-3-PHOSPHATE ACYLTRANSFERASE"/>
    <property type="match status" value="1"/>
</dbReference>
<dbReference type="Proteomes" id="UP000253204">
    <property type="component" value="Unassembled WGS sequence"/>
</dbReference>
<evidence type="ECO:0000313" key="6">
    <source>
        <dbReference type="Proteomes" id="UP000253204"/>
    </source>
</evidence>
<evidence type="ECO:0000256" key="2">
    <source>
        <dbReference type="ARBA" id="ARBA00022679"/>
    </source>
</evidence>
<protein>
    <submittedName>
        <fullName evidence="5">1-acyl-sn-glycerol-3-phosphate acyltransferase</fullName>
    </submittedName>
</protein>
<evidence type="ECO:0000256" key="1">
    <source>
        <dbReference type="ARBA" id="ARBA00005189"/>
    </source>
</evidence>
<evidence type="ECO:0000256" key="3">
    <source>
        <dbReference type="ARBA" id="ARBA00023315"/>
    </source>
</evidence>
<comment type="pathway">
    <text evidence="1">Lipid metabolism.</text>
</comment>
<organism evidence="5 6">
    <name type="scientific">Vreelandella rituensis</name>
    <dbReference type="NCBI Taxonomy" id="2282306"/>
    <lineage>
        <taxon>Bacteria</taxon>
        <taxon>Pseudomonadati</taxon>
        <taxon>Pseudomonadota</taxon>
        <taxon>Gammaproteobacteria</taxon>
        <taxon>Oceanospirillales</taxon>
        <taxon>Halomonadaceae</taxon>
        <taxon>Vreelandella</taxon>
    </lineage>
</organism>
<dbReference type="CDD" id="cd07989">
    <property type="entry name" value="LPLAT_AGPAT-like"/>
    <property type="match status" value="1"/>
</dbReference>
<feature type="domain" description="Phospholipid/glycerol acyltransferase" evidence="4">
    <location>
        <begin position="62"/>
        <end position="178"/>
    </location>
</feature>